<gene>
    <name evidence="1" type="ORF">B2J93_8962</name>
</gene>
<name>A0A218ZIM3_9HELO</name>
<dbReference type="STRING" id="503106.A0A218ZIM3"/>
<dbReference type="OrthoDB" id="5399006at2759"/>
<dbReference type="InterPro" id="IPR002347">
    <property type="entry name" value="SDR_fam"/>
</dbReference>
<dbReference type="PANTHER" id="PTHR43431">
    <property type="entry name" value="OXIDOREDUCTASE, SHORT CHAIN DEHYDROGENASE/REDUCTASE FAMILY (AFU_ORTHOLOGUE AFUA_5G14000)"/>
    <property type="match status" value="1"/>
</dbReference>
<evidence type="ECO:0000313" key="2">
    <source>
        <dbReference type="Proteomes" id="UP000242519"/>
    </source>
</evidence>
<dbReference type="AlphaFoldDB" id="A0A218ZIM3"/>
<sequence length="140" mass="15554">MATGIEIYFGPSTARYYIIDLRTESDVISSFSKIKHEFRPVSVEDFKNFTKINPLGTFWATKFTLPNRLAETKGTILFTGATGSLRGSAGLSSFSPGKFGLRSLAQIMMPEYQAKGIHVAHLAIDGPVHGKLIWGWTRRK</sequence>
<dbReference type="Pfam" id="PF00106">
    <property type="entry name" value="adh_short"/>
    <property type="match status" value="1"/>
</dbReference>
<reference evidence="1 2" key="1">
    <citation type="submission" date="2017-04" db="EMBL/GenBank/DDBJ databases">
        <title>Draft genome sequence of Marssonina coronaria NL1: causal agent of apple blotch.</title>
        <authorList>
            <person name="Cheng Q."/>
        </authorList>
    </citation>
    <scope>NUCLEOTIDE SEQUENCE [LARGE SCALE GENOMIC DNA]</scope>
    <source>
        <strain evidence="1 2">NL1</strain>
    </source>
</reference>
<dbReference type="SUPFAM" id="SSF51735">
    <property type="entry name" value="NAD(P)-binding Rossmann-fold domains"/>
    <property type="match status" value="1"/>
</dbReference>
<dbReference type="InterPro" id="IPR036291">
    <property type="entry name" value="NAD(P)-bd_dom_sf"/>
</dbReference>
<dbReference type="EMBL" id="MZNU01000003">
    <property type="protein sequence ID" value="OWP07510.1"/>
    <property type="molecule type" value="Genomic_DNA"/>
</dbReference>
<evidence type="ECO:0000313" key="1">
    <source>
        <dbReference type="EMBL" id="OWP07510.1"/>
    </source>
</evidence>
<proteinExistence type="predicted"/>
<accession>A0A218ZIM3</accession>
<dbReference type="PANTHER" id="PTHR43431:SF7">
    <property type="entry name" value="OXIDOREDUCTASE, SHORT CHAIN DEHYDROGENASE_REDUCTASE FAMILY (AFU_ORTHOLOGUE AFUA_5G14000)"/>
    <property type="match status" value="1"/>
</dbReference>
<protein>
    <submittedName>
        <fullName evidence="1">Short-chain dehydrogenase/reductase SDR</fullName>
    </submittedName>
</protein>
<dbReference type="Proteomes" id="UP000242519">
    <property type="component" value="Unassembled WGS sequence"/>
</dbReference>
<organism evidence="1 2">
    <name type="scientific">Diplocarpon coronariae</name>
    <dbReference type="NCBI Taxonomy" id="2795749"/>
    <lineage>
        <taxon>Eukaryota</taxon>
        <taxon>Fungi</taxon>
        <taxon>Dikarya</taxon>
        <taxon>Ascomycota</taxon>
        <taxon>Pezizomycotina</taxon>
        <taxon>Leotiomycetes</taxon>
        <taxon>Helotiales</taxon>
        <taxon>Drepanopezizaceae</taxon>
        <taxon>Diplocarpon</taxon>
    </lineage>
</organism>
<dbReference type="InParanoid" id="A0A218ZIM3"/>
<comment type="caution">
    <text evidence="1">The sequence shown here is derived from an EMBL/GenBank/DDBJ whole genome shotgun (WGS) entry which is preliminary data.</text>
</comment>
<keyword evidence="2" id="KW-1185">Reference proteome</keyword>
<dbReference type="Gene3D" id="3.40.50.720">
    <property type="entry name" value="NAD(P)-binding Rossmann-like Domain"/>
    <property type="match status" value="1"/>
</dbReference>